<keyword evidence="2" id="KW-1185">Reference proteome</keyword>
<reference evidence="1 2" key="1">
    <citation type="journal article" date="2017" name="Genome Biol.">
        <title>New reference genome sequences of hot pepper reveal the massive evolution of plant disease-resistance genes by retroduplication.</title>
        <authorList>
            <person name="Kim S."/>
            <person name="Park J."/>
            <person name="Yeom S.I."/>
            <person name="Kim Y.M."/>
            <person name="Seo E."/>
            <person name="Kim K.T."/>
            <person name="Kim M.S."/>
            <person name="Lee J.M."/>
            <person name="Cheong K."/>
            <person name="Shin H.S."/>
            <person name="Kim S.B."/>
            <person name="Han K."/>
            <person name="Lee J."/>
            <person name="Park M."/>
            <person name="Lee H.A."/>
            <person name="Lee H.Y."/>
            <person name="Lee Y."/>
            <person name="Oh S."/>
            <person name="Lee J.H."/>
            <person name="Choi E."/>
            <person name="Choi E."/>
            <person name="Lee S.E."/>
            <person name="Jeon J."/>
            <person name="Kim H."/>
            <person name="Choi G."/>
            <person name="Song H."/>
            <person name="Lee J."/>
            <person name="Lee S.C."/>
            <person name="Kwon J.K."/>
            <person name="Lee H.Y."/>
            <person name="Koo N."/>
            <person name="Hong Y."/>
            <person name="Kim R.W."/>
            <person name="Kang W.H."/>
            <person name="Huh J.H."/>
            <person name="Kang B.C."/>
            <person name="Yang T.J."/>
            <person name="Lee Y.H."/>
            <person name="Bennetzen J.L."/>
            <person name="Choi D."/>
        </authorList>
    </citation>
    <scope>NUCLEOTIDE SEQUENCE [LARGE SCALE GENOMIC DNA]</scope>
    <source>
        <strain evidence="2">cv. PBC81</strain>
    </source>
</reference>
<dbReference type="Proteomes" id="UP000224567">
    <property type="component" value="Unassembled WGS sequence"/>
</dbReference>
<accession>A0A2G2XQD3</accession>
<dbReference type="STRING" id="33114.A0A2G2XQD3"/>
<dbReference type="AlphaFoldDB" id="A0A2G2XQD3"/>
<name>A0A2G2XQD3_CAPBA</name>
<evidence type="ECO:0000313" key="1">
    <source>
        <dbReference type="EMBL" id="PHT59692.1"/>
    </source>
</evidence>
<dbReference type="EMBL" id="MLFT02000001">
    <property type="protein sequence ID" value="PHT59692.1"/>
    <property type="molecule type" value="Genomic_DNA"/>
</dbReference>
<gene>
    <name evidence="1" type="ORF">CQW23_02055</name>
</gene>
<proteinExistence type="predicted"/>
<evidence type="ECO:0000313" key="2">
    <source>
        <dbReference type="Proteomes" id="UP000224567"/>
    </source>
</evidence>
<organism evidence="1 2">
    <name type="scientific">Capsicum baccatum</name>
    <name type="common">Peruvian pepper</name>
    <dbReference type="NCBI Taxonomy" id="33114"/>
    <lineage>
        <taxon>Eukaryota</taxon>
        <taxon>Viridiplantae</taxon>
        <taxon>Streptophyta</taxon>
        <taxon>Embryophyta</taxon>
        <taxon>Tracheophyta</taxon>
        <taxon>Spermatophyta</taxon>
        <taxon>Magnoliopsida</taxon>
        <taxon>eudicotyledons</taxon>
        <taxon>Gunneridae</taxon>
        <taxon>Pentapetalae</taxon>
        <taxon>asterids</taxon>
        <taxon>lamiids</taxon>
        <taxon>Solanales</taxon>
        <taxon>Solanaceae</taxon>
        <taxon>Solanoideae</taxon>
        <taxon>Capsiceae</taxon>
        <taxon>Capsicum</taxon>
    </lineage>
</organism>
<protein>
    <submittedName>
        <fullName evidence="1">Uncharacterized protein</fullName>
    </submittedName>
</protein>
<sequence>MVADHFLITCHDVGVRAIKGHSFLVKNTIRVMCFPRYDVRYIPQKDVALPQVLQLFALLTGGNDIENRYPVG</sequence>
<dbReference type="OrthoDB" id="10345729at2759"/>
<comment type="caution">
    <text evidence="1">The sequence shown here is derived from an EMBL/GenBank/DDBJ whole genome shotgun (WGS) entry which is preliminary data.</text>
</comment>
<reference evidence="2" key="2">
    <citation type="journal article" date="2017" name="J. Anim. Genet.">
        <title>Multiple reference genome sequences of hot pepper reveal the massive evolution of plant disease resistance genes by retroduplication.</title>
        <authorList>
            <person name="Kim S."/>
            <person name="Park J."/>
            <person name="Yeom S.-I."/>
            <person name="Kim Y.-M."/>
            <person name="Seo E."/>
            <person name="Kim K.-T."/>
            <person name="Kim M.-S."/>
            <person name="Lee J.M."/>
            <person name="Cheong K."/>
            <person name="Shin H.-S."/>
            <person name="Kim S.-B."/>
            <person name="Han K."/>
            <person name="Lee J."/>
            <person name="Park M."/>
            <person name="Lee H.-A."/>
            <person name="Lee H.-Y."/>
            <person name="Lee Y."/>
            <person name="Oh S."/>
            <person name="Lee J.H."/>
            <person name="Choi E."/>
            <person name="Choi E."/>
            <person name="Lee S.E."/>
            <person name="Jeon J."/>
            <person name="Kim H."/>
            <person name="Choi G."/>
            <person name="Song H."/>
            <person name="Lee J."/>
            <person name="Lee S.-C."/>
            <person name="Kwon J.-K."/>
            <person name="Lee H.-Y."/>
            <person name="Koo N."/>
            <person name="Hong Y."/>
            <person name="Kim R.W."/>
            <person name="Kang W.-H."/>
            <person name="Huh J.H."/>
            <person name="Kang B.-C."/>
            <person name="Yang T.-J."/>
            <person name="Lee Y.-H."/>
            <person name="Bennetzen J.L."/>
            <person name="Choi D."/>
        </authorList>
    </citation>
    <scope>NUCLEOTIDE SEQUENCE [LARGE SCALE GENOMIC DNA]</scope>
    <source>
        <strain evidence="2">cv. PBC81</strain>
    </source>
</reference>